<name>A0ABN2Q0B8_9MICO</name>
<evidence type="ECO:0008006" key="3">
    <source>
        <dbReference type="Google" id="ProtNLM"/>
    </source>
</evidence>
<sequence length="55" mass="6274">MARIIVAEVCPDCGSLDVRATERWFQVALDRRGEIDEGWVDTLEFACRDCLAVWS</sequence>
<protein>
    <recommendedName>
        <fullName evidence="3">Small CPxCG-related zinc finger protein</fullName>
    </recommendedName>
</protein>
<organism evidence="1 2">
    <name type="scientific">Microbacterium aoyamense</name>
    <dbReference type="NCBI Taxonomy" id="344166"/>
    <lineage>
        <taxon>Bacteria</taxon>
        <taxon>Bacillati</taxon>
        <taxon>Actinomycetota</taxon>
        <taxon>Actinomycetes</taxon>
        <taxon>Micrococcales</taxon>
        <taxon>Microbacteriaceae</taxon>
        <taxon>Microbacterium</taxon>
    </lineage>
</organism>
<dbReference type="EMBL" id="BAAAOF010000009">
    <property type="protein sequence ID" value="GAA1940026.1"/>
    <property type="molecule type" value="Genomic_DNA"/>
</dbReference>
<gene>
    <name evidence="1" type="ORF">GCM10009775_34970</name>
</gene>
<reference evidence="1 2" key="1">
    <citation type="journal article" date="2019" name="Int. J. Syst. Evol. Microbiol.">
        <title>The Global Catalogue of Microorganisms (GCM) 10K type strain sequencing project: providing services to taxonomists for standard genome sequencing and annotation.</title>
        <authorList>
            <consortium name="The Broad Institute Genomics Platform"/>
            <consortium name="The Broad Institute Genome Sequencing Center for Infectious Disease"/>
            <person name="Wu L."/>
            <person name="Ma J."/>
        </authorList>
    </citation>
    <scope>NUCLEOTIDE SEQUENCE [LARGE SCALE GENOMIC DNA]</scope>
    <source>
        <strain evidence="1 2">JCM 14900</strain>
    </source>
</reference>
<accession>A0ABN2Q0B8</accession>
<dbReference type="Proteomes" id="UP001501343">
    <property type="component" value="Unassembled WGS sequence"/>
</dbReference>
<keyword evidence="2" id="KW-1185">Reference proteome</keyword>
<evidence type="ECO:0000313" key="1">
    <source>
        <dbReference type="EMBL" id="GAA1940026.1"/>
    </source>
</evidence>
<comment type="caution">
    <text evidence="1">The sequence shown here is derived from an EMBL/GenBank/DDBJ whole genome shotgun (WGS) entry which is preliminary data.</text>
</comment>
<evidence type="ECO:0000313" key="2">
    <source>
        <dbReference type="Proteomes" id="UP001501343"/>
    </source>
</evidence>
<dbReference type="RefSeq" id="WP_248151298.1">
    <property type="nucleotide sequence ID" value="NZ_BAAAOF010000009.1"/>
</dbReference>
<proteinExistence type="predicted"/>